<gene>
    <name evidence="11 13" type="primary">leuA</name>
    <name evidence="13" type="ORF">BN1048_00415</name>
</gene>
<proteinExistence type="inferred from homology"/>
<comment type="similarity">
    <text evidence="2 11">Belongs to the alpha-IPM synthase/homocitrate synthase family. LeuA type 1 subfamily.</text>
</comment>
<dbReference type="InterPro" id="IPR000891">
    <property type="entry name" value="PYR_CT"/>
</dbReference>
<evidence type="ECO:0000256" key="5">
    <source>
        <dbReference type="ARBA" id="ARBA00022430"/>
    </source>
</evidence>
<keyword evidence="7 11" id="KW-0808">Transferase</keyword>
<evidence type="ECO:0000256" key="4">
    <source>
        <dbReference type="ARBA" id="ARBA00018198"/>
    </source>
</evidence>
<dbReference type="Pfam" id="PF00682">
    <property type="entry name" value="HMGL-like"/>
    <property type="match status" value="1"/>
</dbReference>
<comment type="cofactor">
    <cofactor evidence="11">
        <name>Mn(2+)</name>
        <dbReference type="ChEBI" id="CHEBI:29035"/>
    </cofactor>
</comment>
<evidence type="ECO:0000256" key="11">
    <source>
        <dbReference type="HAMAP-Rule" id="MF_01025"/>
    </source>
</evidence>
<evidence type="ECO:0000256" key="1">
    <source>
        <dbReference type="ARBA" id="ARBA00004689"/>
    </source>
</evidence>
<keyword evidence="10 11" id="KW-0100">Branched-chain amino acid biosynthesis</keyword>
<dbReference type="SUPFAM" id="SSF51569">
    <property type="entry name" value="Aldolase"/>
    <property type="match status" value="1"/>
</dbReference>
<dbReference type="eggNOG" id="COG0119">
    <property type="taxonomic scope" value="Bacteria"/>
</dbReference>
<dbReference type="UniPathway" id="UPA00048">
    <property type="reaction ID" value="UER00070"/>
</dbReference>
<dbReference type="SUPFAM" id="SSF110921">
    <property type="entry name" value="2-isopropylmalate synthase LeuA, allosteric (dimerisation) domain"/>
    <property type="match status" value="1"/>
</dbReference>
<keyword evidence="14" id="KW-1185">Reference proteome</keyword>
<dbReference type="GO" id="GO:0005737">
    <property type="term" value="C:cytoplasm"/>
    <property type="evidence" value="ECO:0007669"/>
    <property type="project" value="UniProtKB-UniRule"/>
</dbReference>
<dbReference type="Gene3D" id="1.10.238.260">
    <property type="match status" value="1"/>
</dbReference>
<keyword evidence="8 11" id="KW-0479">Metal-binding</keyword>
<feature type="binding site" evidence="11">
    <location>
        <position position="16"/>
    </location>
    <ligand>
        <name>Mn(2+)</name>
        <dbReference type="ChEBI" id="CHEBI:29035"/>
    </ligand>
</feature>
<dbReference type="Gene3D" id="3.20.20.70">
    <property type="entry name" value="Aldolase class I"/>
    <property type="match status" value="1"/>
</dbReference>
<comment type="function">
    <text evidence="11">Catalyzes the condensation of the acetyl group of acetyl-CoA with 3-methyl-2-oxobutanoate (2-ketoisovalerate) to form 3-carboxy-3-hydroxy-4-methylpentanoate (2-isopropylmalate).</text>
</comment>
<dbReference type="Pfam" id="PF08502">
    <property type="entry name" value="LeuA_dimer"/>
    <property type="match status" value="1"/>
</dbReference>
<dbReference type="PROSITE" id="PS00816">
    <property type="entry name" value="AIPM_HOMOCIT_SYNTH_2"/>
    <property type="match status" value="1"/>
</dbReference>
<evidence type="ECO:0000256" key="2">
    <source>
        <dbReference type="ARBA" id="ARBA00009396"/>
    </source>
</evidence>
<evidence type="ECO:0000313" key="13">
    <source>
        <dbReference type="EMBL" id="CDZ99337.1"/>
    </source>
</evidence>
<dbReference type="NCBIfam" id="TIGR00973">
    <property type="entry name" value="leuA_bact"/>
    <property type="match status" value="1"/>
</dbReference>
<dbReference type="FunFam" id="3.20.20.70:FF:000010">
    <property type="entry name" value="2-isopropylmalate synthase"/>
    <property type="match status" value="1"/>
</dbReference>
<organism evidence="13 14">
    <name type="scientific">Jeotgalicoccus saudimassiliensis</name>
    <dbReference type="NCBI Taxonomy" id="1461582"/>
    <lineage>
        <taxon>Bacteria</taxon>
        <taxon>Bacillati</taxon>
        <taxon>Bacillota</taxon>
        <taxon>Bacilli</taxon>
        <taxon>Bacillales</taxon>
        <taxon>Staphylococcaceae</taxon>
        <taxon>Jeotgalicoccus</taxon>
    </lineage>
</organism>
<dbReference type="AlphaFoldDB" id="A0A078M1S1"/>
<dbReference type="PANTHER" id="PTHR10277">
    <property type="entry name" value="HOMOCITRATE SYNTHASE-RELATED"/>
    <property type="match status" value="1"/>
</dbReference>
<evidence type="ECO:0000256" key="10">
    <source>
        <dbReference type="ARBA" id="ARBA00023304"/>
    </source>
</evidence>
<evidence type="ECO:0000259" key="12">
    <source>
        <dbReference type="PROSITE" id="PS50991"/>
    </source>
</evidence>
<dbReference type="EMBL" id="CCSE01000001">
    <property type="protein sequence ID" value="CDZ99337.1"/>
    <property type="molecule type" value="Genomic_DNA"/>
</dbReference>
<dbReference type="InterPro" id="IPR050073">
    <property type="entry name" value="2-IPM_HCS-like"/>
</dbReference>
<comment type="pathway">
    <text evidence="1 11">Amino-acid biosynthesis; L-leucine biosynthesis; L-leucine from 3-methyl-2-oxobutanoate: step 1/4.</text>
</comment>
<dbReference type="InterPro" id="IPR013785">
    <property type="entry name" value="Aldolase_TIM"/>
</dbReference>
<evidence type="ECO:0000256" key="7">
    <source>
        <dbReference type="ARBA" id="ARBA00022679"/>
    </source>
</evidence>
<evidence type="ECO:0000256" key="3">
    <source>
        <dbReference type="ARBA" id="ARBA00012973"/>
    </source>
</evidence>
<dbReference type="InterPro" id="IPR013709">
    <property type="entry name" value="2-isopropylmalate_synth_dimer"/>
</dbReference>
<dbReference type="HAMAP" id="MF_01025">
    <property type="entry name" value="LeuA_type1"/>
    <property type="match status" value="1"/>
</dbReference>
<evidence type="ECO:0000256" key="6">
    <source>
        <dbReference type="ARBA" id="ARBA00022605"/>
    </source>
</evidence>
<evidence type="ECO:0000256" key="9">
    <source>
        <dbReference type="ARBA" id="ARBA00023211"/>
    </source>
</evidence>
<dbReference type="FunFam" id="1.10.238.260:FF:000001">
    <property type="entry name" value="2-isopropylmalate synthase"/>
    <property type="match status" value="1"/>
</dbReference>
<dbReference type="Proteomes" id="UP000044136">
    <property type="component" value="Unassembled WGS sequence"/>
</dbReference>
<dbReference type="PROSITE" id="PS00815">
    <property type="entry name" value="AIPM_HOMOCIT_SYNTH_1"/>
    <property type="match status" value="1"/>
</dbReference>
<keyword evidence="11" id="KW-0963">Cytoplasm</keyword>
<protein>
    <recommendedName>
        <fullName evidence="4 11">2-isopropylmalate synthase</fullName>
        <ecNumber evidence="3 11">2.3.3.13</ecNumber>
    </recommendedName>
    <alternativeName>
        <fullName evidence="11">Alpha-IPM synthase</fullName>
    </alternativeName>
    <alternativeName>
        <fullName evidence="11">Alpha-isopropylmalate synthase</fullName>
    </alternativeName>
</protein>
<dbReference type="NCBIfam" id="NF002088">
    <property type="entry name" value="PRK00915.1-5"/>
    <property type="match status" value="1"/>
</dbReference>
<dbReference type="InterPro" id="IPR054691">
    <property type="entry name" value="LeuA/HCS_post-cat"/>
</dbReference>
<comment type="catalytic activity">
    <reaction evidence="11">
        <text>3-methyl-2-oxobutanoate + acetyl-CoA + H2O = (2S)-2-isopropylmalate + CoA + H(+)</text>
        <dbReference type="Rhea" id="RHEA:21524"/>
        <dbReference type="ChEBI" id="CHEBI:1178"/>
        <dbReference type="ChEBI" id="CHEBI:11851"/>
        <dbReference type="ChEBI" id="CHEBI:15377"/>
        <dbReference type="ChEBI" id="CHEBI:15378"/>
        <dbReference type="ChEBI" id="CHEBI:57287"/>
        <dbReference type="ChEBI" id="CHEBI:57288"/>
        <dbReference type="EC" id="2.3.3.13"/>
    </reaction>
</comment>
<feature type="binding site" evidence="11">
    <location>
        <position position="206"/>
    </location>
    <ligand>
        <name>Mn(2+)</name>
        <dbReference type="ChEBI" id="CHEBI:29035"/>
    </ligand>
</feature>
<reference evidence="13 14" key="1">
    <citation type="submission" date="2014-07" db="EMBL/GenBank/DDBJ databases">
        <authorList>
            <person name="Urmite Genomes Urmite Genomes"/>
        </authorList>
    </citation>
    <scope>NUCLEOTIDE SEQUENCE [LARGE SCALE GENOMIC DNA]</scope>
    <source>
        <strain evidence="13 14">13MG44_air</strain>
    </source>
</reference>
<dbReference type="GO" id="GO:0003852">
    <property type="term" value="F:2-isopropylmalate synthase activity"/>
    <property type="evidence" value="ECO:0007669"/>
    <property type="project" value="UniProtKB-UniRule"/>
</dbReference>
<dbReference type="STRING" id="1461582.BN1048_00415"/>
<name>A0A078M1S1_9STAP</name>
<dbReference type="GO" id="GO:0003985">
    <property type="term" value="F:acetyl-CoA C-acetyltransferase activity"/>
    <property type="evidence" value="ECO:0007669"/>
    <property type="project" value="UniProtKB-UniRule"/>
</dbReference>
<keyword evidence="9 11" id="KW-0464">Manganese</keyword>
<dbReference type="Gene3D" id="3.30.160.270">
    <property type="match status" value="1"/>
</dbReference>
<dbReference type="InterPro" id="IPR036230">
    <property type="entry name" value="LeuA_allosteric_dom_sf"/>
</dbReference>
<dbReference type="InterPro" id="IPR005671">
    <property type="entry name" value="LeuA_bact_synth"/>
</dbReference>
<dbReference type="PROSITE" id="PS50991">
    <property type="entry name" value="PYR_CT"/>
    <property type="match status" value="1"/>
</dbReference>
<dbReference type="NCBIfam" id="NF002086">
    <property type="entry name" value="PRK00915.1-3"/>
    <property type="match status" value="1"/>
</dbReference>
<feature type="region of interest" description="Regulatory domain" evidence="11">
    <location>
        <begin position="398"/>
        <end position="521"/>
    </location>
</feature>
<dbReference type="Pfam" id="PF22617">
    <property type="entry name" value="HCS_D2"/>
    <property type="match status" value="1"/>
</dbReference>
<feature type="domain" description="Pyruvate carboxyltransferase" evidence="12">
    <location>
        <begin position="7"/>
        <end position="269"/>
    </location>
</feature>
<dbReference type="PANTHER" id="PTHR10277:SF9">
    <property type="entry name" value="2-ISOPROPYLMALATE SYNTHASE 1, CHLOROPLASTIC-RELATED"/>
    <property type="match status" value="1"/>
</dbReference>
<feature type="binding site" evidence="11">
    <location>
        <position position="240"/>
    </location>
    <ligand>
        <name>Mn(2+)</name>
        <dbReference type="ChEBI" id="CHEBI:29035"/>
    </ligand>
</feature>
<dbReference type="EC" id="2.3.3.13" evidence="3 11"/>
<dbReference type="GO" id="GO:0030145">
    <property type="term" value="F:manganese ion binding"/>
    <property type="evidence" value="ECO:0007669"/>
    <property type="project" value="UniProtKB-UniRule"/>
</dbReference>
<evidence type="ECO:0000313" key="14">
    <source>
        <dbReference type="Proteomes" id="UP000044136"/>
    </source>
</evidence>
<keyword evidence="6 11" id="KW-0028">Amino-acid biosynthesis</keyword>
<evidence type="ECO:0000256" key="8">
    <source>
        <dbReference type="ARBA" id="ARBA00022723"/>
    </source>
</evidence>
<feature type="binding site" evidence="11">
    <location>
        <position position="204"/>
    </location>
    <ligand>
        <name>Mn(2+)</name>
        <dbReference type="ChEBI" id="CHEBI:29035"/>
    </ligand>
</feature>
<keyword evidence="5 11" id="KW-0432">Leucine biosynthesis</keyword>
<dbReference type="SMART" id="SM00917">
    <property type="entry name" value="LeuA_dimer"/>
    <property type="match status" value="1"/>
</dbReference>
<sequence>MTDITDIKIFDTTLRDGEQSPGVNLNKQEKLEIAKQLERLGVDVIEAGFPASSEGDFQAVKLIADTIKKSSVTALARTKKHDIDRAYEALKNTPSPRIHIFLATSPIHREFKLKMDKQQVIDTSVEMVKYSKTLFNEVEWSAEDASRTELPFLAEIIEAVIEAGASIINLPDTVGYTTPEEYGEMFRYVSENVPNINQAILSTHCHNDLGMAVANSIAGIENGATQIECSINGIGERAGNAALEEIAVALHIRGDAYPYTTNLNLQEIKRSSDVVAKLTGMTVQPNKAIIGRNAYAHESGIHQDGMLKNAETYEIISPALVGVSADSANTLFLGKHSGRHAFKDKVKSFNVELSDEELSAAFKNFKALTDHKKEVTDDDIYSIIMEIKTDASNIERYVLDNFYVNYEQDGQTKAHIDVVTPAGEPVSHEVTGSGSVEALYKAIQEILSESTNLLDYQLSSVGGGKDALAESRVQININGQKFSGRGTAQDVLAASANAYFNAVNRYLMSEHATEPAISVNA</sequence>
<accession>A0A078M1S1</accession>
<comment type="subunit">
    <text evidence="11">Homodimer.</text>
</comment>
<dbReference type="CDD" id="cd07940">
    <property type="entry name" value="DRE_TIM_IPMS"/>
    <property type="match status" value="1"/>
</dbReference>
<dbReference type="GO" id="GO:0009098">
    <property type="term" value="P:L-leucine biosynthetic process"/>
    <property type="evidence" value="ECO:0007669"/>
    <property type="project" value="UniProtKB-UniRule"/>
</dbReference>
<dbReference type="HOGENOM" id="CLU_022158_0_1_9"/>
<dbReference type="InterPro" id="IPR002034">
    <property type="entry name" value="AIPM/Hcit_synth_CS"/>
</dbReference>